<evidence type="ECO:0000313" key="3">
    <source>
        <dbReference type="Proteomes" id="UP000245942"/>
    </source>
</evidence>
<dbReference type="STRING" id="1684307.A0A316U402"/>
<gene>
    <name evidence="2" type="ORF">BCV69DRAFT_283420</name>
</gene>
<sequence>MKAVVKYWAAIALATFVWSITPISWLIVLSKLYSQHTHQASIWDRPNRNVFRSIVWYYALCEIPFSLYLAKLSRRVQRRLPPPEVDNDTLDALLKMCLDISVPTVGENGSEEVTEEERITIFSSNFKRWFHGAHFEDIKADNVREWLAWALGGRELHECKEDADRHALIERSLKFVEEKVGYHFEEGYNPKCTAMRLTLDPCLTLHRPLGYYVVCNGVSEGTIAWLRYVHGFRVETELGCDFLVRPREAGVAATRSTPPVLFLHGLGIGLGQYIAFLKRLVVYKGPLVILVQPHISTSITHPRFLDAPSRDDHVEAVQTIMKRNHFQDATIVSHSNGTMVHGWLARGAPEIGKRHILVDPVCFRLWEGATCFAFLGKKWSSGIEVLLGYFVAREVGVAYTIGRRFIWTDMIFWLHDLGTTFDHRRLSVVMGEDDVLIDVPATYQYLRSSNVPDDCIAICPKAQHGKALFLPSQGMGLVCKELGIPGPT</sequence>
<dbReference type="PANTHER" id="PTHR37471:SF1">
    <property type="entry name" value="AB HYDROLASE-1 DOMAIN-CONTAINING PROTEIN"/>
    <property type="match status" value="1"/>
</dbReference>
<reference evidence="2 3" key="1">
    <citation type="journal article" date="2018" name="Mol. Biol. Evol.">
        <title>Broad Genomic Sampling Reveals a Smut Pathogenic Ancestry of the Fungal Clade Ustilaginomycotina.</title>
        <authorList>
            <person name="Kijpornyongpan T."/>
            <person name="Mondo S.J."/>
            <person name="Barry K."/>
            <person name="Sandor L."/>
            <person name="Lee J."/>
            <person name="Lipzen A."/>
            <person name="Pangilinan J."/>
            <person name="LaButti K."/>
            <person name="Hainaut M."/>
            <person name="Henrissat B."/>
            <person name="Grigoriev I.V."/>
            <person name="Spatafora J.W."/>
            <person name="Aime M.C."/>
        </authorList>
    </citation>
    <scope>NUCLEOTIDE SEQUENCE [LARGE SCALE GENOMIC DNA]</scope>
    <source>
        <strain evidence="2 3">MCA 4718</strain>
    </source>
</reference>
<evidence type="ECO:0008006" key="4">
    <source>
        <dbReference type="Google" id="ProtNLM"/>
    </source>
</evidence>
<name>A0A316U402_9BASI</name>
<dbReference type="AlphaFoldDB" id="A0A316U402"/>
<dbReference type="Gene3D" id="3.40.50.1820">
    <property type="entry name" value="alpha/beta hydrolase"/>
    <property type="match status" value="1"/>
</dbReference>
<protein>
    <recommendedName>
        <fullName evidence="4">AB hydrolase-1 domain-containing protein</fullName>
    </recommendedName>
</protein>
<dbReference type="RefSeq" id="XP_025347050.1">
    <property type="nucleotide sequence ID" value="XM_025492704.1"/>
</dbReference>
<dbReference type="Proteomes" id="UP000245942">
    <property type="component" value="Unassembled WGS sequence"/>
</dbReference>
<dbReference type="OrthoDB" id="6431331at2759"/>
<dbReference type="SUPFAM" id="SSF53474">
    <property type="entry name" value="alpha/beta-Hydrolases"/>
    <property type="match status" value="1"/>
</dbReference>
<keyword evidence="1" id="KW-0812">Transmembrane</keyword>
<evidence type="ECO:0000313" key="2">
    <source>
        <dbReference type="EMBL" id="PWN19890.1"/>
    </source>
</evidence>
<keyword evidence="1" id="KW-1133">Transmembrane helix</keyword>
<accession>A0A316U402</accession>
<dbReference type="InterPro" id="IPR029058">
    <property type="entry name" value="AB_hydrolase_fold"/>
</dbReference>
<evidence type="ECO:0000256" key="1">
    <source>
        <dbReference type="SAM" id="Phobius"/>
    </source>
</evidence>
<keyword evidence="1" id="KW-0472">Membrane</keyword>
<feature type="transmembrane region" description="Helical" evidence="1">
    <location>
        <begin position="7"/>
        <end position="30"/>
    </location>
</feature>
<keyword evidence="3" id="KW-1185">Reference proteome</keyword>
<dbReference type="PANTHER" id="PTHR37471">
    <property type="entry name" value="UNNAMED PRODUCT"/>
    <property type="match status" value="1"/>
</dbReference>
<dbReference type="EMBL" id="KZ819329">
    <property type="protein sequence ID" value="PWN19890.1"/>
    <property type="molecule type" value="Genomic_DNA"/>
</dbReference>
<dbReference type="GeneID" id="37014438"/>
<proteinExistence type="predicted"/>
<organism evidence="2 3">
    <name type="scientific">Pseudomicrostroma glucosiphilum</name>
    <dbReference type="NCBI Taxonomy" id="1684307"/>
    <lineage>
        <taxon>Eukaryota</taxon>
        <taxon>Fungi</taxon>
        <taxon>Dikarya</taxon>
        <taxon>Basidiomycota</taxon>
        <taxon>Ustilaginomycotina</taxon>
        <taxon>Exobasidiomycetes</taxon>
        <taxon>Microstromatales</taxon>
        <taxon>Microstromatales incertae sedis</taxon>
        <taxon>Pseudomicrostroma</taxon>
    </lineage>
</organism>